<evidence type="ECO:0000256" key="1">
    <source>
        <dbReference type="ARBA" id="ARBA00007592"/>
    </source>
</evidence>
<evidence type="ECO:0000256" key="4">
    <source>
        <dbReference type="PIRSR" id="PIRSR001365-1"/>
    </source>
</evidence>
<evidence type="ECO:0000256" key="2">
    <source>
        <dbReference type="ARBA" id="ARBA00023239"/>
    </source>
</evidence>
<dbReference type="PIRSF" id="PIRSF001365">
    <property type="entry name" value="DHDPS"/>
    <property type="match status" value="1"/>
</dbReference>
<feature type="active site" description="Schiff-base intermediate with substrate" evidence="4">
    <location>
        <position position="178"/>
    </location>
</feature>
<dbReference type="Proteomes" id="UP000638648">
    <property type="component" value="Unassembled WGS sequence"/>
</dbReference>
<dbReference type="InterPro" id="IPR013785">
    <property type="entry name" value="Aldolase_TIM"/>
</dbReference>
<proteinExistence type="inferred from homology"/>
<dbReference type="Gene3D" id="3.20.20.70">
    <property type="entry name" value="Aldolase class I"/>
    <property type="match status" value="1"/>
</dbReference>
<dbReference type="CDD" id="cd00408">
    <property type="entry name" value="DHDPS-like"/>
    <property type="match status" value="1"/>
</dbReference>
<feature type="binding site" evidence="5">
    <location>
        <position position="223"/>
    </location>
    <ligand>
        <name>pyruvate</name>
        <dbReference type="ChEBI" id="CHEBI:15361"/>
    </ligand>
</feature>
<sequence length="326" mass="34424">MADRDNNWREKTVATGEDLRGLLVPVVLPMTPGGGPDLDNLRELVASLLAAGAEGIWVNGSTGEVHDLNPAERATVVGEVATVVDGRGPVVAHVGDTSTKLAAAHAEAAAAAGATHIGAVAPYYASFDPDEVGTYYEELAKASSVPLLVYNLPQMVKYRLEPETVVDLARRGLAVGVKDTAGDFTWYRTLLQRMDTEGVPFRFFMGVESLVDVSLFAGGHGAVCTLANLAPRTFVALCAAAARQDWAEVRTHQRDVVSLVQALRVPGRTDWIASIAALKWVMSELGTLTSATIASPVRPLNAAEQQHLAEHALPLAARLAATGSDG</sequence>
<dbReference type="PRINTS" id="PR00146">
    <property type="entry name" value="DHPICSNTHASE"/>
</dbReference>
<dbReference type="RefSeq" id="WP_192750269.1">
    <property type="nucleotide sequence ID" value="NZ_BAABJL010000025.1"/>
</dbReference>
<feature type="active site" description="Proton donor/acceptor" evidence="4">
    <location>
        <position position="150"/>
    </location>
</feature>
<keyword evidence="2 3" id="KW-0456">Lyase</keyword>
<dbReference type="EC" id="4.3.3.7" evidence="6"/>
<reference evidence="6" key="1">
    <citation type="submission" date="2020-10" db="EMBL/GenBank/DDBJ databases">
        <title>Sequencing the genomes of 1000 actinobacteria strains.</title>
        <authorList>
            <person name="Klenk H.-P."/>
        </authorList>
    </citation>
    <scope>NUCLEOTIDE SEQUENCE</scope>
    <source>
        <strain evidence="6">DSM 45354</strain>
    </source>
</reference>
<keyword evidence="7" id="KW-1185">Reference proteome</keyword>
<feature type="binding site" evidence="5">
    <location>
        <position position="62"/>
    </location>
    <ligand>
        <name>pyruvate</name>
        <dbReference type="ChEBI" id="CHEBI:15361"/>
    </ligand>
</feature>
<protein>
    <submittedName>
        <fullName evidence="6">4-hydroxy-tetrahydrodipicolinate synthase</fullName>
        <ecNumber evidence="6">4.3.3.7</ecNumber>
    </submittedName>
</protein>
<evidence type="ECO:0000313" key="6">
    <source>
        <dbReference type="EMBL" id="MBE1606083.1"/>
    </source>
</evidence>
<evidence type="ECO:0000313" key="7">
    <source>
        <dbReference type="Proteomes" id="UP000638648"/>
    </source>
</evidence>
<dbReference type="Pfam" id="PF00701">
    <property type="entry name" value="DHDPS"/>
    <property type="match status" value="1"/>
</dbReference>
<comment type="similarity">
    <text evidence="1 3">Belongs to the DapA family.</text>
</comment>
<dbReference type="PANTHER" id="PTHR12128:SF66">
    <property type="entry name" value="4-HYDROXY-2-OXOGLUTARATE ALDOLASE, MITOCHONDRIAL"/>
    <property type="match status" value="1"/>
</dbReference>
<gene>
    <name evidence="6" type="ORF">HEB94_002931</name>
</gene>
<dbReference type="PANTHER" id="PTHR12128">
    <property type="entry name" value="DIHYDRODIPICOLINATE SYNTHASE"/>
    <property type="match status" value="1"/>
</dbReference>
<dbReference type="SUPFAM" id="SSF51569">
    <property type="entry name" value="Aldolase"/>
    <property type="match status" value="1"/>
</dbReference>
<dbReference type="AlphaFoldDB" id="A0A927MVM5"/>
<evidence type="ECO:0000256" key="3">
    <source>
        <dbReference type="PIRNR" id="PIRNR001365"/>
    </source>
</evidence>
<dbReference type="SMART" id="SM01130">
    <property type="entry name" value="DHDPS"/>
    <property type="match status" value="1"/>
</dbReference>
<accession>A0A927MVM5</accession>
<organism evidence="6 7">
    <name type="scientific">Actinopolymorpha pittospori</name>
    <dbReference type="NCBI Taxonomy" id="648752"/>
    <lineage>
        <taxon>Bacteria</taxon>
        <taxon>Bacillati</taxon>
        <taxon>Actinomycetota</taxon>
        <taxon>Actinomycetes</taxon>
        <taxon>Propionibacteriales</taxon>
        <taxon>Actinopolymorphaceae</taxon>
        <taxon>Actinopolymorpha</taxon>
    </lineage>
</organism>
<dbReference type="InterPro" id="IPR002220">
    <property type="entry name" value="DapA-like"/>
</dbReference>
<comment type="caution">
    <text evidence="6">The sequence shown here is derived from an EMBL/GenBank/DDBJ whole genome shotgun (WGS) entry which is preliminary data.</text>
</comment>
<dbReference type="EMBL" id="JADBEM010000001">
    <property type="protein sequence ID" value="MBE1606083.1"/>
    <property type="molecule type" value="Genomic_DNA"/>
</dbReference>
<name>A0A927MVM5_9ACTN</name>
<dbReference type="GO" id="GO:0008840">
    <property type="term" value="F:4-hydroxy-tetrahydrodipicolinate synthase activity"/>
    <property type="evidence" value="ECO:0007669"/>
    <property type="project" value="UniProtKB-EC"/>
</dbReference>
<evidence type="ECO:0000256" key="5">
    <source>
        <dbReference type="PIRSR" id="PIRSR001365-2"/>
    </source>
</evidence>